<gene>
    <name evidence="2" type="ORF">C0Q70_11197</name>
</gene>
<dbReference type="AlphaFoldDB" id="A0A2T7P5A4"/>
<comment type="caution">
    <text evidence="2">The sequence shown here is derived from an EMBL/GenBank/DDBJ whole genome shotgun (WGS) entry which is preliminary data.</text>
</comment>
<dbReference type="EMBL" id="PZQS01000006">
    <property type="protein sequence ID" value="PVD28604.1"/>
    <property type="molecule type" value="Genomic_DNA"/>
</dbReference>
<proteinExistence type="predicted"/>
<accession>A0A2T7P5A4</accession>
<protein>
    <submittedName>
        <fullName evidence="2">Uncharacterized protein</fullName>
    </submittedName>
</protein>
<organism evidence="2 3">
    <name type="scientific">Pomacea canaliculata</name>
    <name type="common">Golden apple snail</name>
    <dbReference type="NCBI Taxonomy" id="400727"/>
    <lineage>
        <taxon>Eukaryota</taxon>
        <taxon>Metazoa</taxon>
        <taxon>Spiralia</taxon>
        <taxon>Lophotrochozoa</taxon>
        <taxon>Mollusca</taxon>
        <taxon>Gastropoda</taxon>
        <taxon>Caenogastropoda</taxon>
        <taxon>Architaenioglossa</taxon>
        <taxon>Ampullarioidea</taxon>
        <taxon>Ampullariidae</taxon>
        <taxon>Pomacea</taxon>
    </lineage>
</organism>
<dbReference type="Proteomes" id="UP000245119">
    <property type="component" value="Linkage Group LG6"/>
</dbReference>
<reference evidence="2 3" key="1">
    <citation type="submission" date="2018-04" db="EMBL/GenBank/DDBJ databases">
        <title>The genome of golden apple snail Pomacea canaliculata provides insight into stress tolerance and invasive adaptation.</title>
        <authorList>
            <person name="Liu C."/>
            <person name="Liu B."/>
            <person name="Ren Y."/>
            <person name="Zhang Y."/>
            <person name="Wang H."/>
            <person name="Li S."/>
            <person name="Jiang F."/>
            <person name="Yin L."/>
            <person name="Zhang G."/>
            <person name="Qian W."/>
            <person name="Fan W."/>
        </authorList>
    </citation>
    <scope>NUCLEOTIDE SEQUENCE [LARGE SCALE GENOMIC DNA]</scope>
    <source>
        <strain evidence="2">SZHN2017</strain>
        <tissue evidence="2">Muscle</tissue>
    </source>
</reference>
<feature type="region of interest" description="Disordered" evidence="1">
    <location>
        <begin position="50"/>
        <end position="125"/>
    </location>
</feature>
<sequence>MRVTADLGGDRLETGHRQRGFTGCPHPDLTGCPQRGSTGCPQRLQHVRRTRVQDDAATAAARPRTSAHARTSPSAPHLHRQPTTTLPRRRLGSEWRGQVRFPTGMDFCGKSPSVRQRQSRITTSS</sequence>
<feature type="region of interest" description="Disordered" evidence="1">
    <location>
        <begin position="1"/>
        <end position="37"/>
    </location>
</feature>
<feature type="compositionally biased region" description="Low complexity" evidence="1">
    <location>
        <begin position="55"/>
        <end position="71"/>
    </location>
</feature>
<feature type="compositionally biased region" description="Polar residues" evidence="1">
    <location>
        <begin position="113"/>
        <end position="125"/>
    </location>
</feature>
<evidence type="ECO:0000313" key="2">
    <source>
        <dbReference type="EMBL" id="PVD28604.1"/>
    </source>
</evidence>
<evidence type="ECO:0000313" key="3">
    <source>
        <dbReference type="Proteomes" id="UP000245119"/>
    </source>
</evidence>
<name>A0A2T7P5A4_POMCA</name>
<evidence type="ECO:0000256" key="1">
    <source>
        <dbReference type="SAM" id="MobiDB-lite"/>
    </source>
</evidence>
<keyword evidence="3" id="KW-1185">Reference proteome</keyword>